<dbReference type="AlphaFoldDB" id="A0A6J6YDI8"/>
<proteinExistence type="predicted"/>
<protein>
    <submittedName>
        <fullName evidence="1">Unannotated protein</fullName>
    </submittedName>
</protein>
<gene>
    <name evidence="1" type="ORF">UFOPK3083_00598</name>
</gene>
<organism evidence="1">
    <name type="scientific">freshwater metagenome</name>
    <dbReference type="NCBI Taxonomy" id="449393"/>
    <lineage>
        <taxon>unclassified sequences</taxon>
        <taxon>metagenomes</taxon>
        <taxon>ecological metagenomes</taxon>
    </lineage>
</organism>
<sequence>MYRKKDKSELSAAALATASDTPRIALAPSRDLFGVPSKSIMI</sequence>
<evidence type="ECO:0000313" key="1">
    <source>
        <dbReference type="EMBL" id="CAB4805538.1"/>
    </source>
</evidence>
<reference evidence="1" key="1">
    <citation type="submission" date="2020-05" db="EMBL/GenBank/DDBJ databases">
        <authorList>
            <person name="Chiriac C."/>
            <person name="Salcher M."/>
            <person name="Ghai R."/>
            <person name="Kavagutti S V."/>
        </authorList>
    </citation>
    <scope>NUCLEOTIDE SEQUENCE</scope>
</reference>
<accession>A0A6J6YDI8</accession>
<name>A0A6J6YDI8_9ZZZZ</name>
<dbReference type="EMBL" id="CAFAAT010000052">
    <property type="protein sequence ID" value="CAB4805538.1"/>
    <property type="molecule type" value="Genomic_DNA"/>
</dbReference>